<dbReference type="EMBL" id="NRRL01000020">
    <property type="protein sequence ID" value="MBK1668262.1"/>
    <property type="molecule type" value="Genomic_DNA"/>
</dbReference>
<evidence type="ECO:0000313" key="2">
    <source>
        <dbReference type="EMBL" id="MBK1668262.1"/>
    </source>
</evidence>
<comment type="caution">
    <text evidence="2">The sequence shown here is derived from an EMBL/GenBank/DDBJ whole genome shotgun (WGS) entry which is preliminary data.</text>
</comment>
<name>A0ABS1DCS6_9PROT</name>
<evidence type="ECO:0000313" key="3">
    <source>
        <dbReference type="Proteomes" id="UP001296873"/>
    </source>
</evidence>
<sequence length="502" mass="51360">MTIEPPRPTGLPNTSATAGPATQASAVREAPAGLRAAVSGTIITAVSAGRDAQGHLMLRTANGMLTLATQTNPPIGSTVTLQLRPAGAQMQAYILSVRPAQAGTPQTAGQPAAPASPAFARSAGPPALPGQTTAPASGSGDRLSSGTPLRASLAATPASAPTVDGNGTSLPRLRAGDTLDVRLLRVQAPDGPASGSASRVSGGDGIARPMIVSGRVVAPDGGGGVLLRTPLGTLRLPLATPPPAGTLMTLEVARPNRSPATAGAPGAPLAAPALSRAWPALQDAMAAVQRPGVPAAHVDLPQLLSAPGNPIAQAVPRAGPTLGAGLLFLMSAFKGGDIGRWLGAEPLRTLERAGRGDLAGRLKADFGQLSRLAQDAGGDWRLFALPVIGDGDVQQIRFFLRKHDGDDATAPPDRRPPGRFVVELTLSELGELQLDGLARPERLDAVLRSRTPLPAGIEREVTRIFDEQVAAHGLYGDLRFEASGSWHFIEIDATDEHTGLRA</sequence>
<dbReference type="Proteomes" id="UP001296873">
    <property type="component" value="Unassembled WGS sequence"/>
</dbReference>
<organism evidence="2 3">
    <name type="scientific">Rhodovibrio sodomensis</name>
    <dbReference type="NCBI Taxonomy" id="1088"/>
    <lineage>
        <taxon>Bacteria</taxon>
        <taxon>Pseudomonadati</taxon>
        <taxon>Pseudomonadota</taxon>
        <taxon>Alphaproteobacteria</taxon>
        <taxon>Rhodospirillales</taxon>
        <taxon>Rhodovibrionaceae</taxon>
        <taxon>Rhodovibrio</taxon>
    </lineage>
</organism>
<dbReference type="RefSeq" id="WP_200340530.1">
    <property type="nucleotide sequence ID" value="NZ_NRRL01000020.1"/>
</dbReference>
<feature type="region of interest" description="Disordered" evidence="1">
    <location>
        <begin position="101"/>
        <end position="174"/>
    </location>
</feature>
<proteinExistence type="predicted"/>
<keyword evidence="3" id="KW-1185">Reference proteome</keyword>
<gene>
    <name evidence="2" type="ORF">CKO28_09460</name>
</gene>
<protein>
    <recommendedName>
        <fullName evidence="4">Flagellar hook-length control protein-like C-terminal domain-containing protein</fullName>
    </recommendedName>
</protein>
<evidence type="ECO:0000256" key="1">
    <source>
        <dbReference type="SAM" id="MobiDB-lite"/>
    </source>
</evidence>
<accession>A0ABS1DCS6</accession>
<evidence type="ECO:0008006" key="4">
    <source>
        <dbReference type="Google" id="ProtNLM"/>
    </source>
</evidence>
<feature type="compositionally biased region" description="Low complexity" evidence="1">
    <location>
        <begin position="147"/>
        <end position="162"/>
    </location>
</feature>
<feature type="region of interest" description="Disordered" evidence="1">
    <location>
        <begin position="1"/>
        <end position="27"/>
    </location>
</feature>
<feature type="compositionally biased region" description="Polar residues" evidence="1">
    <location>
        <begin position="130"/>
        <end position="146"/>
    </location>
</feature>
<reference evidence="2 3" key="1">
    <citation type="journal article" date="2020" name="Microorganisms">
        <title>Osmotic Adaptation and Compatible Solute Biosynthesis of Phototrophic Bacteria as Revealed from Genome Analyses.</title>
        <authorList>
            <person name="Imhoff J.F."/>
            <person name="Rahn T."/>
            <person name="Kunzel S."/>
            <person name="Keller A."/>
            <person name="Neulinger S.C."/>
        </authorList>
    </citation>
    <scope>NUCLEOTIDE SEQUENCE [LARGE SCALE GENOMIC DNA]</scope>
    <source>
        <strain evidence="2 3">DSM 9895</strain>
    </source>
</reference>
<feature type="compositionally biased region" description="Low complexity" evidence="1">
    <location>
        <begin position="101"/>
        <end position="125"/>
    </location>
</feature>
<feature type="compositionally biased region" description="Polar residues" evidence="1">
    <location>
        <begin position="11"/>
        <end position="25"/>
    </location>
</feature>